<dbReference type="Proteomes" id="UP001054821">
    <property type="component" value="Chromosome 8"/>
</dbReference>
<keyword evidence="3" id="KW-1185">Reference proteome</keyword>
<feature type="compositionally biased region" description="Polar residues" evidence="1">
    <location>
        <begin position="21"/>
        <end position="30"/>
    </location>
</feature>
<name>A0AAD4UXG8_PRUDU</name>
<dbReference type="AlphaFoldDB" id="A0AAD4UXG8"/>
<organism evidence="2 3">
    <name type="scientific">Prunus dulcis</name>
    <name type="common">Almond</name>
    <name type="synonym">Amygdalus dulcis</name>
    <dbReference type="NCBI Taxonomy" id="3755"/>
    <lineage>
        <taxon>Eukaryota</taxon>
        <taxon>Viridiplantae</taxon>
        <taxon>Streptophyta</taxon>
        <taxon>Embryophyta</taxon>
        <taxon>Tracheophyta</taxon>
        <taxon>Spermatophyta</taxon>
        <taxon>Magnoliopsida</taxon>
        <taxon>eudicotyledons</taxon>
        <taxon>Gunneridae</taxon>
        <taxon>Pentapetalae</taxon>
        <taxon>rosids</taxon>
        <taxon>fabids</taxon>
        <taxon>Rosales</taxon>
        <taxon>Rosaceae</taxon>
        <taxon>Amygdaloideae</taxon>
        <taxon>Amygdaleae</taxon>
        <taxon>Prunus</taxon>
    </lineage>
</organism>
<gene>
    <name evidence="2" type="ORF">L3X38_043836</name>
</gene>
<reference evidence="2 3" key="1">
    <citation type="journal article" date="2022" name="G3 (Bethesda)">
        <title>Whole-genome sequence and methylome profiling of the almond [Prunus dulcis (Mill.) D.A. Webb] cultivar 'Nonpareil'.</title>
        <authorList>
            <person name="D'Amico-Willman K.M."/>
            <person name="Ouma W.Z."/>
            <person name="Meulia T."/>
            <person name="Sideli G.M."/>
            <person name="Gradziel T.M."/>
            <person name="Fresnedo-Ramirez J."/>
        </authorList>
    </citation>
    <scope>NUCLEOTIDE SEQUENCE [LARGE SCALE GENOMIC DNA]</scope>
    <source>
        <strain evidence="2">Clone GOH B32 T37-40</strain>
    </source>
</reference>
<evidence type="ECO:0000313" key="2">
    <source>
        <dbReference type="EMBL" id="KAI5314660.1"/>
    </source>
</evidence>
<evidence type="ECO:0000256" key="1">
    <source>
        <dbReference type="SAM" id="MobiDB-lite"/>
    </source>
</evidence>
<feature type="region of interest" description="Disordered" evidence="1">
    <location>
        <begin position="1"/>
        <end position="38"/>
    </location>
</feature>
<protein>
    <submittedName>
        <fullName evidence="2">Uncharacterized protein</fullName>
    </submittedName>
</protein>
<evidence type="ECO:0000313" key="3">
    <source>
        <dbReference type="Proteomes" id="UP001054821"/>
    </source>
</evidence>
<accession>A0AAD4UXG8</accession>
<sequence length="84" mass="9332">MMQAGVTEHDIQYDDGAAESGSKQQQQQPNRVHVDRKRKRKIVTTLVAVELDKQHLCASMMSIIMAKPAGGPSERDQHAGMDED</sequence>
<proteinExistence type="predicted"/>
<dbReference type="EMBL" id="JAJFAZ020000008">
    <property type="protein sequence ID" value="KAI5314660.1"/>
    <property type="molecule type" value="Genomic_DNA"/>
</dbReference>
<comment type="caution">
    <text evidence="2">The sequence shown here is derived from an EMBL/GenBank/DDBJ whole genome shotgun (WGS) entry which is preliminary data.</text>
</comment>